<dbReference type="GO" id="GO:0008380">
    <property type="term" value="P:RNA splicing"/>
    <property type="evidence" value="ECO:0007669"/>
    <property type="project" value="UniProtKB-KW"/>
</dbReference>
<feature type="domain" description="Pinin/SDK/MemA protein" evidence="10">
    <location>
        <begin position="134"/>
        <end position="256"/>
    </location>
</feature>
<feature type="region of interest" description="Disordered" evidence="9">
    <location>
        <begin position="286"/>
        <end position="395"/>
    </location>
</feature>
<feature type="coiled-coil region" evidence="8">
    <location>
        <begin position="153"/>
        <end position="197"/>
    </location>
</feature>
<dbReference type="KEGG" id="bman:114245345"/>
<dbReference type="AlphaFoldDB" id="A0A6J2JTX3"/>
<organism evidence="11 12">
    <name type="scientific">Bombyx mandarina</name>
    <name type="common">Wild silk moth</name>
    <name type="synonym">Wild silkworm</name>
    <dbReference type="NCBI Taxonomy" id="7092"/>
    <lineage>
        <taxon>Eukaryota</taxon>
        <taxon>Metazoa</taxon>
        <taxon>Ecdysozoa</taxon>
        <taxon>Arthropoda</taxon>
        <taxon>Hexapoda</taxon>
        <taxon>Insecta</taxon>
        <taxon>Pterygota</taxon>
        <taxon>Neoptera</taxon>
        <taxon>Endopterygota</taxon>
        <taxon>Lepidoptera</taxon>
        <taxon>Glossata</taxon>
        <taxon>Ditrysia</taxon>
        <taxon>Bombycoidea</taxon>
        <taxon>Bombycidae</taxon>
        <taxon>Bombycinae</taxon>
        <taxon>Bombyx</taxon>
    </lineage>
</organism>
<protein>
    <submittedName>
        <fullName evidence="12">Pinin</fullName>
    </submittedName>
</protein>
<feature type="region of interest" description="Disordered" evidence="9">
    <location>
        <begin position="44"/>
        <end position="81"/>
    </location>
</feature>
<feature type="compositionally biased region" description="Basic and acidic residues" evidence="9">
    <location>
        <begin position="331"/>
        <end position="345"/>
    </location>
</feature>
<evidence type="ECO:0000256" key="9">
    <source>
        <dbReference type="SAM" id="MobiDB-lite"/>
    </source>
</evidence>
<name>A0A6J2JTX3_BOMMA</name>
<dbReference type="InterPro" id="IPR039853">
    <property type="entry name" value="Pinin"/>
</dbReference>
<comment type="subcellular location">
    <subcellularLocation>
        <location evidence="1">Nucleus</location>
    </subcellularLocation>
</comment>
<proteinExistence type="inferred from homology"/>
<accession>A0A6J2JTX3</accession>
<evidence type="ECO:0000256" key="5">
    <source>
        <dbReference type="ARBA" id="ARBA00023163"/>
    </source>
</evidence>
<evidence type="ECO:0000256" key="4">
    <source>
        <dbReference type="ARBA" id="ARBA00023015"/>
    </source>
</evidence>
<comment type="similarity">
    <text evidence="2">Belongs to the pinin family.</text>
</comment>
<dbReference type="RefSeq" id="XP_028033286.1">
    <property type="nucleotide sequence ID" value="XM_028177485.1"/>
</dbReference>
<feature type="compositionally biased region" description="Acidic residues" evidence="9">
    <location>
        <begin position="316"/>
        <end position="330"/>
    </location>
</feature>
<sequence length="395" mass="45929">MGTEVAISFSSLRAQLENEKSNLFKLDENIKKIVQTTGRFANDRFNSGDYPRGGNRIGNRNSYTESGNNFKPDEQFGKRKQETKTVFSRISARADNSDGEDDLPTNKRVRVSSAVCRELPTRAAILKAQGDDEQARTRNRRIFGSLLGTLQKFKQEEIELQTKEDKKAQVERKIEEQARLQKEKEFRERKVMFAEREQKKATIKALEAKMGRVQEFEIWETTQKNLRNFILTKAKPHVYWMPKKLNDKAKEKLDLSQMYHDKCVIKKREELQDELSRIEQRCTKRFHQQGPEQNGQQVKEEKPDKKTRDKFAADTERDDSDADGPDEDTHEDTTMTHSNQEETIKQENTPEIVEPQDRNIKDDEGKIIEKPSEVNDNPKNDEVSTETTEEVINQS</sequence>
<dbReference type="Proteomes" id="UP000504629">
    <property type="component" value="Unplaced"/>
</dbReference>
<dbReference type="CTD" id="5411"/>
<dbReference type="PANTHER" id="PTHR12707">
    <property type="entry name" value="PINN"/>
    <property type="match status" value="1"/>
</dbReference>
<keyword evidence="8" id="KW-0175">Coiled coil</keyword>
<dbReference type="GO" id="GO:0071013">
    <property type="term" value="C:catalytic step 2 spliceosome"/>
    <property type="evidence" value="ECO:0007669"/>
    <property type="project" value="TreeGrafter"/>
</dbReference>
<evidence type="ECO:0000256" key="8">
    <source>
        <dbReference type="SAM" id="Coils"/>
    </source>
</evidence>
<keyword evidence="6" id="KW-0508">mRNA splicing</keyword>
<reference evidence="12" key="1">
    <citation type="submission" date="2025-08" db="UniProtKB">
        <authorList>
            <consortium name="RefSeq"/>
        </authorList>
    </citation>
    <scope>IDENTIFICATION</scope>
    <source>
        <tissue evidence="12">Silk gland</tissue>
    </source>
</reference>
<evidence type="ECO:0000259" key="10">
    <source>
        <dbReference type="Pfam" id="PF04696"/>
    </source>
</evidence>
<feature type="compositionally biased region" description="Basic and acidic residues" evidence="9">
    <location>
        <begin position="355"/>
        <end position="382"/>
    </location>
</feature>
<keyword evidence="4" id="KW-0805">Transcription regulation</keyword>
<keyword evidence="3" id="KW-0507">mRNA processing</keyword>
<feature type="compositionally biased region" description="Basic and acidic residues" evidence="9">
    <location>
        <begin position="298"/>
        <end position="315"/>
    </location>
</feature>
<evidence type="ECO:0000256" key="1">
    <source>
        <dbReference type="ARBA" id="ARBA00004123"/>
    </source>
</evidence>
<keyword evidence="5" id="KW-0804">Transcription</keyword>
<dbReference type="GO" id="GO:0006397">
    <property type="term" value="P:mRNA processing"/>
    <property type="evidence" value="ECO:0007669"/>
    <property type="project" value="UniProtKB-KW"/>
</dbReference>
<evidence type="ECO:0000256" key="2">
    <source>
        <dbReference type="ARBA" id="ARBA00010386"/>
    </source>
</evidence>
<dbReference type="OrthoDB" id="330772at2759"/>
<evidence type="ECO:0000313" key="12">
    <source>
        <dbReference type="RefSeq" id="XP_028033286.1"/>
    </source>
</evidence>
<feature type="compositionally biased region" description="Polar residues" evidence="9">
    <location>
        <begin position="58"/>
        <end position="69"/>
    </location>
</feature>
<keyword evidence="7" id="KW-0539">Nucleus</keyword>
<evidence type="ECO:0000256" key="6">
    <source>
        <dbReference type="ARBA" id="ARBA00023187"/>
    </source>
</evidence>
<evidence type="ECO:0000256" key="7">
    <source>
        <dbReference type="ARBA" id="ARBA00023242"/>
    </source>
</evidence>
<dbReference type="PANTHER" id="PTHR12707:SF0">
    <property type="entry name" value="PININ"/>
    <property type="match status" value="1"/>
</dbReference>
<feature type="compositionally biased region" description="Basic and acidic residues" evidence="9">
    <location>
        <begin position="71"/>
        <end position="81"/>
    </location>
</feature>
<keyword evidence="11" id="KW-1185">Reference proteome</keyword>
<dbReference type="GeneID" id="114245345"/>
<gene>
    <name evidence="12" type="primary">LOC114245345</name>
</gene>
<evidence type="ECO:0000256" key="3">
    <source>
        <dbReference type="ARBA" id="ARBA00022664"/>
    </source>
</evidence>
<evidence type="ECO:0000313" key="11">
    <source>
        <dbReference type="Proteomes" id="UP000504629"/>
    </source>
</evidence>
<dbReference type="InterPro" id="IPR006786">
    <property type="entry name" value="Pinin_SDK_MemA"/>
</dbReference>
<dbReference type="Pfam" id="PF04696">
    <property type="entry name" value="Pinin_SDK_memA"/>
    <property type="match status" value="1"/>
</dbReference>